<dbReference type="EMBL" id="CAUYUJ010015471">
    <property type="protein sequence ID" value="CAK0854374.1"/>
    <property type="molecule type" value="Genomic_DNA"/>
</dbReference>
<sequence>STWGNWLGLCSATAKSVPLASRRHEFLTQNALLGQGRAARMSGPTPQARLRVSKQAPPHVWRPTPAGRRWGGPCEARRGCSWCGAADTRGGHDGHSLSGPTAGANWHVKIGGKKASMQEDGKRGQGKAEQKQMRDGPLGASSRCRKPRKGRQRPSERRLREQQQNVESVVTSATKYCSQSARCQVFKTTILRGQPTLRNNNLLPACMVLLNVPCHGNSGIASGLRAQLNLAKFTPLDKA</sequence>
<feature type="compositionally biased region" description="Basic residues" evidence="1">
    <location>
        <begin position="143"/>
        <end position="152"/>
    </location>
</feature>
<gene>
    <name evidence="2" type="ORF">PCOR1329_LOCUS45501</name>
</gene>
<protein>
    <submittedName>
        <fullName evidence="2">Uncharacterized protein</fullName>
    </submittedName>
</protein>
<evidence type="ECO:0000313" key="3">
    <source>
        <dbReference type="Proteomes" id="UP001189429"/>
    </source>
</evidence>
<proteinExistence type="predicted"/>
<evidence type="ECO:0000256" key="1">
    <source>
        <dbReference type="SAM" id="MobiDB-lite"/>
    </source>
</evidence>
<feature type="non-terminal residue" evidence="2">
    <location>
        <position position="1"/>
    </location>
</feature>
<name>A0ABN9U5V1_9DINO</name>
<dbReference type="Proteomes" id="UP001189429">
    <property type="component" value="Unassembled WGS sequence"/>
</dbReference>
<comment type="caution">
    <text evidence="2">The sequence shown here is derived from an EMBL/GenBank/DDBJ whole genome shotgun (WGS) entry which is preliminary data.</text>
</comment>
<feature type="compositionally biased region" description="Basic and acidic residues" evidence="1">
    <location>
        <begin position="116"/>
        <end position="134"/>
    </location>
</feature>
<accession>A0ABN9U5V1</accession>
<keyword evidence="3" id="KW-1185">Reference proteome</keyword>
<feature type="region of interest" description="Disordered" evidence="1">
    <location>
        <begin position="114"/>
        <end position="165"/>
    </location>
</feature>
<evidence type="ECO:0000313" key="2">
    <source>
        <dbReference type="EMBL" id="CAK0854374.1"/>
    </source>
</evidence>
<organism evidence="2 3">
    <name type="scientific">Prorocentrum cordatum</name>
    <dbReference type="NCBI Taxonomy" id="2364126"/>
    <lineage>
        <taxon>Eukaryota</taxon>
        <taxon>Sar</taxon>
        <taxon>Alveolata</taxon>
        <taxon>Dinophyceae</taxon>
        <taxon>Prorocentrales</taxon>
        <taxon>Prorocentraceae</taxon>
        <taxon>Prorocentrum</taxon>
    </lineage>
</organism>
<reference evidence="2" key="1">
    <citation type="submission" date="2023-10" db="EMBL/GenBank/DDBJ databases">
        <authorList>
            <person name="Chen Y."/>
            <person name="Shah S."/>
            <person name="Dougan E. K."/>
            <person name="Thang M."/>
            <person name="Chan C."/>
        </authorList>
    </citation>
    <scope>NUCLEOTIDE SEQUENCE [LARGE SCALE GENOMIC DNA]</scope>
</reference>